<sequence>MTNTEQMKNLLGLAQRAGKLETGTDFTLKAVAAKKAKLVILATDASSNLTKKIQDKCNFYDVPLAVPMTVDDLSIAIGHVRSVVAVMDAGFAKSLAKLQPSE</sequence>
<organism evidence="2 3">
    <name type="scientific">Lacticaseibacillus pabuli</name>
    <dbReference type="NCBI Taxonomy" id="3025672"/>
    <lineage>
        <taxon>Bacteria</taxon>
        <taxon>Bacillati</taxon>
        <taxon>Bacillota</taxon>
        <taxon>Bacilli</taxon>
        <taxon>Lactobacillales</taxon>
        <taxon>Lactobacillaceae</taxon>
        <taxon>Lacticaseibacillus</taxon>
    </lineage>
</organism>
<evidence type="ECO:0000259" key="1">
    <source>
        <dbReference type="Pfam" id="PF01248"/>
    </source>
</evidence>
<protein>
    <submittedName>
        <fullName evidence="2">YlxQ-related RNA-binding protein</fullName>
    </submittedName>
</protein>
<proteinExistence type="predicted"/>
<dbReference type="EMBL" id="CP117884">
    <property type="protein sequence ID" value="WDF83743.1"/>
    <property type="molecule type" value="Genomic_DNA"/>
</dbReference>
<feature type="domain" description="Ribosomal protein eL8/eL30/eS12/Gadd45" evidence="1">
    <location>
        <begin position="6"/>
        <end position="95"/>
    </location>
</feature>
<dbReference type="SUPFAM" id="SSF55315">
    <property type="entry name" value="L30e-like"/>
    <property type="match status" value="1"/>
</dbReference>
<dbReference type="Pfam" id="PF01248">
    <property type="entry name" value="Ribosomal_L7Ae"/>
    <property type="match status" value="1"/>
</dbReference>
<accession>A0ABY7WUA6</accession>
<dbReference type="InterPro" id="IPR004038">
    <property type="entry name" value="Ribosomal_eL8/eL30/eS12/Gad45"/>
</dbReference>
<name>A0ABY7WUA6_9LACO</name>
<dbReference type="Proteomes" id="UP001220377">
    <property type="component" value="Chromosome"/>
</dbReference>
<dbReference type="NCBIfam" id="NF005585">
    <property type="entry name" value="PRK07283.1"/>
    <property type="match status" value="1"/>
</dbReference>
<keyword evidence="3" id="KW-1185">Reference proteome</keyword>
<reference evidence="2 3" key="1">
    <citation type="submission" date="2023-02" db="EMBL/GenBank/DDBJ databases">
        <title>Genome sequence of Lacticaseibacillus sp. KACC 23028.</title>
        <authorList>
            <person name="Kim S."/>
            <person name="Heo J."/>
            <person name="Kwon S.-W."/>
        </authorList>
    </citation>
    <scope>NUCLEOTIDE SEQUENCE [LARGE SCALE GENOMIC DNA]</scope>
    <source>
        <strain evidence="2 3">KACC 23028</strain>
    </source>
</reference>
<dbReference type="InterPro" id="IPR029064">
    <property type="entry name" value="Ribosomal_eL30-like_sf"/>
</dbReference>
<gene>
    <name evidence="2" type="ORF">PQ472_05760</name>
</gene>
<evidence type="ECO:0000313" key="2">
    <source>
        <dbReference type="EMBL" id="WDF83743.1"/>
    </source>
</evidence>
<dbReference type="RefSeq" id="WP_274262117.1">
    <property type="nucleotide sequence ID" value="NZ_CP117884.1"/>
</dbReference>
<evidence type="ECO:0000313" key="3">
    <source>
        <dbReference type="Proteomes" id="UP001220377"/>
    </source>
</evidence>
<dbReference type="Gene3D" id="3.30.1330.30">
    <property type="match status" value="1"/>
</dbReference>